<evidence type="ECO:0000313" key="8">
    <source>
        <dbReference type="EMBL" id="GGJ98484.1"/>
    </source>
</evidence>
<dbReference type="Pfam" id="PF00208">
    <property type="entry name" value="ELFV_dehydrog"/>
    <property type="match status" value="1"/>
</dbReference>
<dbReference type="PROSITE" id="PS00074">
    <property type="entry name" value="GLFV_DEHYDROGENASE"/>
    <property type="match status" value="1"/>
</dbReference>
<evidence type="ECO:0000256" key="4">
    <source>
        <dbReference type="PIRSR" id="PIRSR000188-1"/>
    </source>
</evidence>
<dbReference type="SUPFAM" id="SSF51735">
    <property type="entry name" value="NAD(P)-binding Rossmann-fold domains"/>
    <property type="match status" value="1"/>
</dbReference>
<dbReference type="FunFam" id="3.40.50.10860:FF:000010">
    <property type="entry name" value="Leucine dehydrogenase"/>
    <property type="match status" value="1"/>
</dbReference>
<dbReference type="GO" id="GO:0016639">
    <property type="term" value="F:oxidoreductase activity, acting on the CH-NH2 group of donors, NAD or NADP as acceptor"/>
    <property type="evidence" value="ECO:0007669"/>
    <property type="project" value="InterPro"/>
</dbReference>
<evidence type="ECO:0000259" key="7">
    <source>
        <dbReference type="SMART" id="SM00839"/>
    </source>
</evidence>
<protein>
    <submittedName>
        <fullName evidence="8">Leucine dehydrogenase</fullName>
    </submittedName>
</protein>
<accession>A0A8J3BCR5</accession>
<dbReference type="PIRSF" id="PIRSF000188">
    <property type="entry name" value="Phe_leu_dh"/>
    <property type="match status" value="1"/>
</dbReference>
<feature type="domain" description="Glutamate/phenylalanine/leucine/valine/L-tryptophan dehydrogenase C-terminal" evidence="7">
    <location>
        <begin position="145"/>
        <end position="355"/>
    </location>
</feature>
<evidence type="ECO:0000313" key="9">
    <source>
        <dbReference type="Proteomes" id="UP000637720"/>
    </source>
</evidence>
<evidence type="ECO:0000256" key="5">
    <source>
        <dbReference type="PIRSR" id="PIRSR000188-2"/>
    </source>
</evidence>
<dbReference type="Pfam" id="PF02812">
    <property type="entry name" value="ELFV_dehydrog_N"/>
    <property type="match status" value="1"/>
</dbReference>
<dbReference type="EMBL" id="BMOF01000016">
    <property type="protein sequence ID" value="GGJ98484.1"/>
    <property type="molecule type" value="Genomic_DNA"/>
</dbReference>
<comment type="similarity">
    <text evidence="1 6">Belongs to the Glu/Leu/Phe/Val dehydrogenases family.</text>
</comment>
<evidence type="ECO:0000256" key="3">
    <source>
        <dbReference type="ARBA" id="ARBA00023027"/>
    </source>
</evidence>
<dbReference type="PANTHER" id="PTHR42722">
    <property type="entry name" value="LEUCINE DEHYDROGENASE"/>
    <property type="match status" value="1"/>
</dbReference>
<organism evidence="8 9">
    <name type="scientific">Calditerricola satsumensis</name>
    <dbReference type="NCBI Taxonomy" id="373054"/>
    <lineage>
        <taxon>Bacteria</taxon>
        <taxon>Bacillati</taxon>
        <taxon>Bacillota</taxon>
        <taxon>Bacilli</taxon>
        <taxon>Bacillales</taxon>
        <taxon>Bacillaceae</taxon>
        <taxon>Calditerricola</taxon>
    </lineage>
</organism>
<reference evidence="8" key="2">
    <citation type="submission" date="2020-09" db="EMBL/GenBank/DDBJ databases">
        <authorList>
            <person name="Sun Q."/>
            <person name="Ohkuma M."/>
        </authorList>
    </citation>
    <scope>NUCLEOTIDE SEQUENCE</scope>
    <source>
        <strain evidence="8">JCM 14719</strain>
    </source>
</reference>
<dbReference type="InterPro" id="IPR046346">
    <property type="entry name" value="Aminoacid_DH-like_N_sf"/>
</dbReference>
<gene>
    <name evidence="8" type="primary">ldh</name>
    <name evidence="8" type="ORF">GCM10007043_10540</name>
</gene>
<dbReference type="Gene3D" id="3.40.50.720">
    <property type="entry name" value="NAD(P)-binding Rossmann-like Domain"/>
    <property type="match status" value="1"/>
</dbReference>
<evidence type="ECO:0000256" key="6">
    <source>
        <dbReference type="RuleBase" id="RU004417"/>
    </source>
</evidence>
<sequence>MALVERFPEHEQVIFCHDPESGLRAIIALHDTTLGPALGGCRMRPYGSVEEALQDVLRLAEGMTYKCAAADLDFGGGKAVILGDPRTDKSPELFRALGRFVAGLGGRFYTGTDMGTYPEDFVHAAKECPYIVGLPEAYGGSGDSSVPTAYGVVMGIKATAKRLWGSDDLSGRTFAVQGLGKVGFKVVERLWDEGAAKVYVTDVQPEALDRIAQRASARGAELEIVDGAAIYDVPCDVFVPCAIGGILNDETIPRLQCRAVVGAANNQLLEDRHGDELARRGILYAPDYVVNAGGLIQVADELYGYSRERVMKKTEAIYDMVLAIYRRADAEGLSTHEAARRLVAERIARRRRISSIFIPGVAPKWRLR</sequence>
<dbReference type="InterPro" id="IPR033524">
    <property type="entry name" value="Glu/Leu/Phe/Val_DH_AS"/>
</dbReference>
<dbReference type="InterPro" id="IPR016211">
    <property type="entry name" value="Glu/Phe/Leu/Val/Trp_DH_bac/arc"/>
</dbReference>
<keyword evidence="2 6" id="KW-0560">Oxidoreductase</keyword>
<dbReference type="InterPro" id="IPR006096">
    <property type="entry name" value="Glu/Leu/Phe/Val/Trp_DH_C"/>
</dbReference>
<dbReference type="CDD" id="cd01075">
    <property type="entry name" value="NAD_bind_Leu_Phe_Val_DH"/>
    <property type="match status" value="1"/>
</dbReference>
<proteinExistence type="inferred from homology"/>
<dbReference type="Proteomes" id="UP000637720">
    <property type="component" value="Unassembled WGS sequence"/>
</dbReference>
<evidence type="ECO:0000256" key="2">
    <source>
        <dbReference type="ARBA" id="ARBA00023002"/>
    </source>
</evidence>
<dbReference type="GO" id="GO:0006520">
    <property type="term" value="P:amino acid metabolic process"/>
    <property type="evidence" value="ECO:0007669"/>
    <property type="project" value="InterPro"/>
</dbReference>
<feature type="binding site" evidence="5">
    <location>
        <begin position="178"/>
        <end position="183"/>
    </location>
    <ligand>
        <name>NAD(+)</name>
        <dbReference type="ChEBI" id="CHEBI:57540"/>
    </ligand>
</feature>
<dbReference type="SUPFAM" id="SSF53223">
    <property type="entry name" value="Aminoacid dehydrogenase-like, N-terminal domain"/>
    <property type="match status" value="1"/>
</dbReference>
<reference evidence="8" key="1">
    <citation type="journal article" date="2014" name="Int. J. Syst. Evol. Microbiol.">
        <title>Complete genome sequence of Corynebacterium casei LMG S-19264T (=DSM 44701T), isolated from a smear-ripened cheese.</title>
        <authorList>
            <consortium name="US DOE Joint Genome Institute (JGI-PGF)"/>
            <person name="Walter F."/>
            <person name="Albersmeier A."/>
            <person name="Kalinowski J."/>
            <person name="Ruckert C."/>
        </authorList>
    </citation>
    <scope>NUCLEOTIDE SEQUENCE</scope>
    <source>
        <strain evidence="8">JCM 14719</strain>
    </source>
</reference>
<dbReference type="RefSeq" id="WP_054672761.1">
    <property type="nucleotide sequence ID" value="NZ_BMOF01000016.1"/>
</dbReference>
<name>A0A8J3BCR5_9BACI</name>
<dbReference type="InterPro" id="IPR006095">
    <property type="entry name" value="Glu/Leu/Phe/Val/Trp_DH"/>
</dbReference>
<dbReference type="InterPro" id="IPR006097">
    <property type="entry name" value="Glu/Leu/Phe/Val/Trp_DH_dimer"/>
</dbReference>
<keyword evidence="9" id="KW-1185">Reference proteome</keyword>
<feature type="active site" description="Proton donor/acceptor" evidence="4">
    <location>
        <position position="78"/>
    </location>
</feature>
<comment type="caution">
    <text evidence="8">The sequence shown here is derived from an EMBL/GenBank/DDBJ whole genome shotgun (WGS) entry which is preliminary data.</text>
</comment>
<dbReference type="AlphaFoldDB" id="A0A8J3BCR5"/>
<dbReference type="PRINTS" id="PR00082">
    <property type="entry name" value="GLFDHDRGNASE"/>
</dbReference>
<keyword evidence="5" id="KW-0547">Nucleotide-binding</keyword>
<dbReference type="InterPro" id="IPR036291">
    <property type="entry name" value="NAD(P)-bd_dom_sf"/>
</dbReference>
<dbReference type="GO" id="GO:0000166">
    <property type="term" value="F:nucleotide binding"/>
    <property type="evidence" value="ECO:0007669"/>
    <property type="project" value="UniProtKB-KW"/>
</dbReference>
<keyword evidence="3 5" id="KW-0520">NAD</keyword>
<dbReference type="Gene3D" id="3.40.50.10860">
    <property type="entry name" value="Leucine Dehydrogenase, chain A, domain 1"/>
    <property type="match status" value="1"/>
</dbReference>
<dbReference type="PANTHER" id="PTHR42722:SF1">
    <property type="entry name" value="VALINE DEHYDROGENASE"/>
    <property type="match status" value="1"/>
</dbReference>
<evidence type="ECO:0000256" key="1">
    <source>
        <dbReference type="ARBA" id="ARBA00006382"/>
    </source>
</evidence>
<dbReference type="SMART" id="SM00839">
    <property type="entry name" value="ELFV_dehydrog"/>
    <property type="match status" value="1"/>
</dbReference>